<dbReference type="EMBL" id="ML737176">
    <property type="protein sequence ID" value="KAE8337691.1"/>
    <property type="molecule type" value="Genomic_DNA"/>
</dbReference>
<sequence>MRKKARNSNWLQEKRGIVLLSITVLMTGRTRIERGNSGCRYQTRPLLDTGGVFEVRLSLFVFFPPLLQYNYNLHNVTDRYLYMCQKILMG</sequence>
<proteinExistence type="predicted"/>
<reference evidence="1" key="1">
    <citation type="submission" date="2019-04" db="EMBL/GenBank/DDBJ databases">
        <title>Friends and foes A comparative genomics study of 23 Aspergillus species from section Flavi.</title>
        <authorList>
            <consortium name="DOE Joint Genome Institute"/>
            <person name="Kjaerbolling I."/>
            <person name="Vesth T."/>
            <person name="Frisvad J.C."/>
            <person name="Nybo J.L."/>
            <person name="Theobald S."/>
            <person name="Kildgaard S."/>
            <person name="Isbrandt T."/>
            <person name="Kuo A."/>
            <person name="Sato A."/>
            <person name="Lyhne E.K."/>
            <person name="Kogle M.E."/>
            <person name="Wiebenga A."/>
            <person name="Kun R.S."/>
            <person name="Lubbers R.J."/>
            <person name="Makela M.R."/>
            <person name="Barry K."/>
            <person name="Chovatia M."/>
            <person name="Clum A."/>
            <person name="Daum C."/>
            <person name="Haridas S."/>
            <person name="He G."/>
            <person name="LaButti K."/>
            <person name="Lipzen A."/>
            <person name="Mondo S."/>
            <person name="Riley R."/>
            <person name="Salamov A."/>
            <person name="Simmons B.A."/>
            <person name="Magnuson J.K."/>
            <person name="Henrissat B."/>
            <person name="Mortensen U.H."/>
            <person name="Larsen T.O."/>
            <person name="Devries R.P."/>
            <person name="Grigoriev I.V."/>
            <person name="Machida M."/>
            <person name="Baker S.E."/>
            <person name="Andersen M.R."/>
        </authorList>
    </citation>
    <scope>NUCLEOTIDE SEQUENCE</scope>
    <source>
        <strain evidence="1">CBS 117612</strain>
    </source>
</reference>
<dbReference type="Proteomes" id="UP000325558">
    <property type="component" value="Unassembled WGS sequence"/>
</dbReference>
<organism evidence="1">
    <name type="scientific">Aspergillus arachidicola</name>
    <dbReference type="NCBI Taxonomy" id="656916"/>
    <lineage>
        <taxon>Eukaryota</taxon>
        <taxon>Fungi</taxon>
        <taxon>Dikarya</taxon>
        <taxon>Ascomycota</taxon>
        <taxon>Pezizomycotina</taxon>
        <taxon>Eurotiomycetes</taxon>
        <taxon>Eurotiomycetidae</taxon>
        <taxon>Eurotiales</taxon>
        <taxon>Aspergillaceae</taxon>
        <taxon>Aspergillus</taxon>
        <taxon>Aspergillus subgen. Circumdati</taxon>
    </lineage>
</organism>
<dbReference type="AlphaFoldDB" id="A0A5N6XX19"/>
<gene>
    <name evidence="1" type="ORF">BDV24DRAFT_139297</name>
</gene>
<evidence type="ECO:0000313" key="1">
    <source>
        <dbReference type="EMBL" id="KAE8337691.1"/>
    </source>
</evidence>
<name>A0A5N6XX19_9EURO</name>
<accession>A0A5N6XX19</accession>
<protein>
    <submittedName>
        <fullName evidence="1">Uncharacterized protein</fullName>
    </submittedName>
</protein>